<sequence length="679" mass="74401">MSLSDPITVLSGVGAKRAEGLEALGIKTVGDVLFYFPFRYDDLQERDLESAVDGEKITIKGTVVADPVVSRFGPRKTRVNIRLRVENVVVMVTFFNQPWLKDKFHADQQAAVYGKWEASRASMVGMRVLATQDEDSPSLAAIYPLSQSVHQKFLVGLIKEAFEKYGDQIESVVPAAIRTHFRLLEDKQLVAWMHFPETPQQAQLARRSAIFREFFLFEAKLQMIKHRDTAPAAGLSIPFDNERLKSFISTLSFELTNAQKRVVNEICADMRSERHMNRLLQGDVGSGKTIVAAICMYAAVTANFQAALMVPTEVLAEQHYQKLHKLFEPLPVHVSILTSSAKPAGRRAILADLASGETDIIIGTHALIQKDVNFANLGLAIIDEQHRFGVGQREILRSKGLKPDVLAMTATPIPRTLAITAYGEMDVSTIDELPAGRKPVQTTWVHKNEFGRVADQIKSEAHTGGQTFVITPLIAESEKVDLQNAESVFADLKQRLGANVSVALLHGQMKTEEKEDIMTAFSAGKIDVLVSTTVIEVGVDVPNATMMVILDADRFGLAQLHQLRGRVGRGSKAARCILVADPSTDTGISRMDVMTSTNDGFVVAQKDLELRGQGDIFGAKQSGMPDFRLGDPVGDFNILDAAQRSASELFTLDPDLNQADNQALRRALSATAVAAAGLN</sequence>
<evidence type="ECO:0000256" key="13">
    <source>
        <dbReference type="ARBA" id="ARBA00034808"/>
    </source>
</evidence>
<dbReference type="NCBIfam" id="TIGR00643">
    <property type="entry name" value="recG"/>
    <property type="match status" value="1"/>
</dbReference>
<dbReference type="InterPro" id="IPR033454">
    <property type="entry name" value="RecG_wedge"/>
</dbReference>
<evidence type="ECO:0000256" key="3">
    <source>
        <dbReference type="ARBA" id="ARBA00022741"/>
    </source>
</evidence>
<protein>
    <recommendedName>
        <fullName evidence="2 15">ATP-dependent DNA helicase RecG</fullName>
        <ecNumber evidence="13 15">5.6.2.4</ecNumber>
    </recommendedName>
</protein>
<keyword evidence="11" id="KW-0413">Isomerase</keyword>
<dbReference type="InterPro" id="IPR004609">
    <property type="entry name" value="ATP-dep_DNA_helicase_RecG"/>
</dbReference>
<reference evidence="18 19" key="1">
    <citation type="submission" date="2023-02" db="EMBL/GenBank/DDBJ databases">
        <title>Genome sequence of Lacticaseibacillus sp. KACC 23028.</title>
        <authorList>
            <person name="Kim S."/>
            <person name="Heo J."/>
            <person name="Kwon S.-W."/>
        </authorList>
    </citation>
    <scope>NUCLEOTIDE SEQUENCE [LARGE SCALE GENOMIC DNA]</scope>
    <source>
        <strain evidence="18 19">KACC 23028</strain>
    </source>
</reference>
<evidence type="ECO:0000256" key="5">
    <source>
        <dbReference type="ARBA" id="ARBA00022801"/>
    </source>
</evidence>
<keyword evidence="9 15" id="KW-0233">DNA recombination</keyword>
<dbReference type="Gene3D" id="2.40.50.140">
    <property type="entry name" value="Nucleic acid-binding proteins"/>
    <property type="match status" value="1"/>
</dbReference>
<comment type="catalytic activity">
    <reaction evidence="12 15">
        <text>Couples ATP hydrolysis with the unwinding of duplex DNA by translocating in the 3'-5' direction.</text>
        <dbReference type="EC" id="5.6.2.4"/>
    </reaction>
</comment>
<dbReference type="InterPro" id="IPR001650">
    <property type="entry name" value="Helicase_C-like"/>
</dbReference>
<dbReference type="PROSITE" id="PS51194">
    <property type="entry name" value="HELICASE_CTER"/>
    <property type="match status" value="1"/>
</dbReference>
<dbReference type="SUPFAM" id="SSF50249">
    <property type="entry name" value="Nucleic acid-binding proteins"/>
    <property type="match status" value="1"/>
</dbReference>
<dbReference type="SMART" id="SM00490">
    <property type="entry name" value="HELICc"/>
    <property type="match status" value="1"/>
</dbReference>
<evidence type="ECO:0000256" key="10">
    <source>
        <dbReference type="ARBA" id="ARBA00023204"/>
    </source>
</evidence>
<evidence type="ECO:0000259" key="16">
    <source>
        <dbReference type="PROSITE" id="PS51192"/>
    </source>
</evidence>
<keyword evidence="6 15" id="KW-0347">Helicase</keyword>
<comment type="similarity">
    <text evidence="1 15">Belongs to the helicase family. RecG subfamily.</text>
</comment>
<dbReference type="InterPro" id="IPR011545">
    <property type="entry name" value="DEAD/DEAH_box_helicase_dom"/>
</dbReference>
<accession>A0ABY7WU44</accession>
<evidence type="ECO:0000256" key="14">
    <source>
        <dbReference type="ARBA" id="ARBA00048988"/>
    </source>
</evidence>
<keyword evidence="7 15" id="KW-0067">ATP-binding</keyword>
<feature type="domain" description="Helicase ATP-binding" evidence="16">
    <location>
        <begin position="269"/>
        <end position="430"/>
    </location>
</feature>
<dbReference type="InterPro" id="IPR027417">
    <property type="entry name" value="P-loop_NTPase"/>
</dbReference>
<dbReference type="SUPFAM" id="SSF52540">
    <property type="entry name" value="P-loop containing nucleoside triphosphate hydrolases"/>
    <property type="match status" value="2"/>
</dbReference>
<dbReference type="InterPro" id="IPR012340">
    <property type="entry name" value="NA-bd_OB-fold"/>
</dbReference>
<dbReference type="GO" id="GO:0016787">
    <property type="term" value="F:hydrolase activity"/>
    <property type="evidence" value="ECO:0007669"/>
    <property type="project" value="UniProtKB-KW"/>
</dbReference>
<name>A0ABY7WU44_9LACO</name>
<keyword evidence="4 15" id="KW-0227">DNA damage</keyword>
<dbReference type="Proteomes" id="UP001220377">
    <property type="component" value="Chromosome"/>
</dbReference>
<dbReference type="CDD" id="cd04488">
    <property type="entry name" value="RecG_wedge_OBF"/>
    <property type="match status" value="1"/>
</dbReference>
<dbReference type="Gene3D" id="3.40.50.300">
    <property type="entry name" value="P-loop containing nucleotide triphosphate hydrolases"/>
    <property type="match status" value="2"/>
</dbReference>
<dbReference type="CDD" id="cd17992">
    <property type="entry name" value="DEXHc_RecG"/>
    <property type="match status" value="1"/>
</dbReference>
<feature type="domain" description="Helicase C-terminal" evidence="17">
    <location>
        <begin position="449"/>
        <end position="609"/>
    </location>
</feature>
<evidence type="ECO:0000256" key="9">
    <source>
        <dbReference type="ARBA" id="ARBA00023172"/>
    </source>
</evidence>
<dbReference type="Pfam" id="PF19833">
    <property type="entry name" value="RecG_dom3_C"/>
    <property type="match status" value="1"/>
</dbReference>
<dbReference type="InterPro" id="IPR014001">
    <property type="entry name" value="Helicase_ATP-bd"/>
</dbReference>
<gene>
    <name evidence="18" type="primary">recG</name>
    <name evidence="18" type="ORF">PQ472_05475</name>
</gene>
<evidence type="ECO:0000259" key="17">
    <source>
        <dbReference type="PROSITE" id="PS51194"/>
    </source>
</evidence>
<dbReference type="NCBIfam" id="NF008165">
    <property type="entry name" value="PRK10917.1-3"/>
    <property type="match status" value="1"/>
</dbReference>
<evidence type="ECO:0000256" key="6">
    <source>
        <dbReference type="ARBA" id="ARBA00022806"/>
    </source>
</evidence>
<keyword evidence="3 15" id="KW-0547">Nucleotide-binding</keyword>
<dbReference type="RefSeq" id="WP_274262016.1">
    <property type="nucleotide sequence ID" value="NZ_CP117884.1"/>
</dbReference>
<dbReference type="InterPro" id="IPR045562">
    <property type="entry name" value="RecG_dom3_C"/>
</dbReference>
<dbReference type="NCBIfam" id="NF008168">
    <property type="entry name" value="PRK10917.2-2"/>
    <property type="match status" value="1"/>
</dbReference>
<evidence type="ECO:0000256" key="4">
    <source>
        <dbReference type="ARBA" id="ARBA00022763"/>
    </source>
</evidence>
<evidence type="ECO:0000256" key="8">
    <source>
        <dbReference type="ARBA" id="ARBA00023125"/>
    </source>
</evidence>
<organism evidence="18 19">
    <name type="scientific">Lacticaseibacillus pabuli</name>
    <dbReference type="NCBI Taxonomy" id="3025672"/>
    <lineage>
        <taxon>Bacteria</taxon>
        <taxon>Bacillati</taxon>
        <taxon>Bacillota</taxon>
        <taxon>Bacilli</taxon>
        <taxon>Lactobacillales</taxon>
        <taxon>Lactobacillaceae</taxon>
        <taxon>Lacticaseibacillus</taxon>
    </lineage>
</organism>
<evidence type="ECO:0000256" key="11">
    <source>
        <dbReference type="ARBA" id="ARBA00023235"/>
    </source>
</evidence>
<keyword evidence="19" id="KW-1185">Reference proteome</keyword>
<evidence type="ECO:0000256" key="7">
    <source>
        <dbReference type="ARBA" id="ARBA00022840"/>
    </source>
</evidence>
<dbReference type="Pfam" id="PF00271">
    <property type="entry name" value="Helicase_C"/>
    <property type="match status" value="1"/>
</dbReference>
<dbReference type="Pfam" id="PF17191">
    <property type="entry name" value="RecG_wedge"/>
    <property type="match status" value="1"/>
</dbReference>
<comment type="function">
    <text evidence="15">Plays a critical role in recombination and DNA repair. Helps process Holliday junction intermediates to mature products by catalyzing branch migration. Has replication fork regression activity, unwinds stalled or blocked replication forks to make a HJ that can be resolved. Has a DNA unwinding activity characteristic of a DNA helicase with 3'-5' polarity.</text>
</comment>
<dbReference type="Pfam" id="PF00270">
    <property type="entry name" value="DEAD"/>
    <property type="match status" value="1"/>
</dbReference>
<evidence type="ECO:0000313" key="18">
    <source>
        <dbReference type="EMBL" id="WDF83688.1"/>
    </source>
</evidence>
<evidence type="ECO:0000256" key="2">
    <source>
        <dbReference type="ARBA" id="ARBA00017846"/>
    </source>
</evidence>
<keyword evidence="10 15" id="KW-0234">DNA repair</keyword>
<evidence type="ECO:0000256" key="1">
    <source>
        <dbReference type="ARBA" id="ARBA00007504"/>
    </source>
</evidence>
<dbReference type="SMART" id="SM00487">
    <property type="entry name" value="DEXDc"/>
    <property type="match status" value="1"/>
</dbReference>
<evidence type="ECO:0000256" key="15">
    <source>
        <dbReference type="RuleBase" id="RU363016"/>
    </source>
</evidence>
<proteinExistence type="inferred from homology"/>
<dbReference type="PROSITE" id="PS51192">
    <property type="entry name" value="HELICASE_ATP_BIND_1"/>
    <property type="match status" value="1"/>
</dbReference>
<evidence type="ECO:0000313" key="19">
    <source>
        <dbReference type="Proteomes" id="UP001220377"/>
    </source>
</evidence>
<dbReference type="InterPro" id="IPR047112">
    <property type="entry name" value="RecG/Mfd"/>
</dbReference>
<dbReference type="EMBL" id="CP117884">
    <property type="protein sequence ID" value="WDF83688.1"/>
    <property type="molecule type" value="Genomic_DNA"/>
</dbReference>
<keyword evidence="8" id="KW-0238">DNA-binding</keyword>
<dbReference type="PANTHER" id="PTHR47964:SF1">
    <property type="entry name" value="ATP-DEPENDENT DNA HELICASE HOMOLOG RECG, CHLOROPLASTIC"/>
    <property type="match status" value="1"/>
</dbReference>
<dbReference type="GO" id="GO:0003678">
    <property type="term" value="F:DNA helicase activity"/>
    <property type="evidence" value="ECO:0007669"/>
    <property type="project" value="UniProtKB-EC"/>
</dbReference>
<evidence type="ECO:0000256" key="12">
    <source>
        <dbReference type="ARBA" id="ARBA00034617"/>
    </source>
</evidence>
<comment type="catalytic activity">
    <reaction evidence="14 15">
        <text>ATP + H2O = ADP + phosphate + H(+)</text>
        <dbReference type="Rhea" id="RHEA:13065"/>
        <dbReference type="ChEBI" id="CHEBI:15377"/>
        <dbReference type="ChEBI" id="CHEBI:15378"/>
        <dbReference type="ChEBI" id="CHEBI:30616"/>
        <dbReference type="ChEBI" id="CHEBI:43474"/>
        <dbReference type="ChEBI" id="CHEBI:456216"/>
        <dbReference type="EC" id="5.6.2.4"/>
    </reaction>
</comment>
<dbReference type="PANTHER" id="PTHR47964">
    <property type="entry name" value="ATP-DEPENDENT DNA HELICASE HOMOLOG RECG, CHLOROPLASTIC"/>
    <property type="match status" value="1"/>
</dbReference>
<dbReference type="EC" id="5.6.2.4" evidence="13 15"/>
<keyword evidence="5 15" id="KW-0378">Hydrolase</keyword>